<dbReference type="Proteomes" id="UP001597199">
    <property type="component" value="Unassembled WGS sequence"/>
</dbReference>
<keyword evidence="6" id="KW-1185">Reference proteome</keyword>
<dbReference type="PRINTS" id="PR00035">
    <property type="entry name" value="HTHGNTR"/>
</dbReference>
<dbReference type="PANTHER" id="PTHR44846:SF5">
    <property type="entry name" value="HTH-TYPE TRANSCRIPTIONAL REGULATOR GMUR"/>
    <property type="match status" value="1"/>
</dbReference>
<organism evidence="5 6">
    <name type="scientific">Lacticaseibacillus suilingensis</name>
    <dbReference type="NCBI Taxonomy" id="2799577"/>
    <lineage>
        <taxon>Bacteria</taxon>
        <taxon>Bacillati</taxon>
        <taxon>Bacillota</taxon>
        <taxon>Bacilli</taxon>
        <taxon>Lactobacillales</taxon>
        <taxon>Lactobacillaceae</taxon>
        <taxon>Lacticaseibacillus</taxon>
    </lineage>
</organism>
<dbReference type="CDD" id="cd07377">
    <property type="entry name" value="WHTH_GntR"/>
    <property type="match status" value="1"/>
</dbReference>
<dbReference type="PROSITE" id="PS50949">
    <property type="entry name" value="HTH_GNTR"/>
    <property type="match status" value="1"/>
</dbReference>
<dbReference type="InterPro" id="IPR000524">
    <property type="entry name" value="Tscrpt_reg_HTH_GntR"/>
</dbReference>
<evidence type="ECO:0000313" key="5">
    <source>
        <dbReference type="EMBL" id="MFD1398397.1"/>
    </source>
</evidence>
<comment type="caution">
    <text evidence="5">The sequence shown here is derived from an EMBL/GenBank/DDBJ whole genome shotgun (WGS) entry which is preliminary data.</text>
</comment>
<protein>
    <submittedName>
        <fullName evidence="5">GntR family transcriptional regulator</fullName>
    </submittedName>
</protein>
<proteinExistence type="predicted"/>
<dbReference type="PANTHER" id="PTHR44846">
    <property type="entry name" value="MANNOSYL-D-GLYCERATE TRANSPORT/METABOLISM SYSTEM REPRESSOR MNGR-RELATED"/>
    <property type="match status" value="1"/>
</dbReference>
<dbReference type="SUPFAM" id="SSF64288">
    <property type="entry name" value="Chorismate lyase-like"/>
    <property type="match status" value="1"/>
</dbReference>
<dbReference type="InterPro" id="IPR028978">
    <property type="entry name" value="Chorismate_lyase_/UTRA_dom_sf"/>
</dbReference>
<gene>
    <name evidence="5" type="ORF">ACFQ41_03630</name>
</gene>
<evidence type="ECO:0000256" key="3">
    <source>
        <dbReference type="ARBA" id="ARBA00023163"/>
    </source>
</evidence>
<keyword evidence="3" id="KW-0804">Transcription</keyword>
<name>A0ABW4BFC8_9LACO</name>
<dbReference type="Gene3D" id="1.10.10.10">
    <property type="entry name" value="Winged helix-like DNA-binding domain superfamily/Winged helix DNA-binding domain"/>
    <property type="match status" value="1"/>
</dbReference>
<dbReference type="SUPFAM" id="SSF46785">
    <property type="entry name" value="Winged helix' DNA-binding domain"/>
    <property type="match status" value="1"/>
</dbReference>
<evidence type="ECO:0000313" key="6">
    <source>
        <dbReference type="Proteomes" id="UP001597199"/>
    </source>
</evidence>
<dbReference type="Pfam" id="PF07702">
    <property type="entry name" value="UTRA"/>
    <property type="match status" value="1"/>
</dbReference>
<dbReference type="InterPro" id="IPR036388">
    <property type="entry name" value="WH-like_DNA-bd_sf"/>
</dbReference>
<keyword evidence="2" id="KW-0238">DNA-binding</keyword>
<sequence>MAKYIDIANDLKRKIKDGTYAAGEPLPGQKNLAEDYKTSRMTIQKSLSLLKAEGYLYSQQGSATFVKKNIDSLSNLDIGVDQYVGISKLMEGKHKVTSKVSKFEIRYPVEAECDKLSLGPTDAVYDILRLRLVDEEPYSIEHTIMPISIIPGLDENILNHSVYEYIQGELGLEIGGAYRQFSAKKSSEADIKYLGNESTDPVLVITNVVYLESGTPFEYSIVDQKYDKGRFGMFIPSQAKY</sequence>
<accession>A0ABW4BFC8</accession>
<dbReference type="InterPro" id="IPR011663">
    <property type="entry name" value="UTRA"/>
</dbReference>
<evidence type="ECO:0000256" key="2">
    <source>
        <dbReference type="ARBA" id="ARBA00023125"/>
    </source>
</evidence>
<reference evidence="6" key="1">
    <citation type="journal article" date="2019" name="Int. J. Syst. Evol. Microbiol.">
        <title>The Global Catalogue of Microorganisms (GCM) 10K type strain sequencing project: providing services to taxonomists for standard genome sequencing and annotation.</title>
        <authorList>
            <consortium name="The Broad Institute Genomics Platform"/>
            <consortium name="The Broad Institute Genome Sequencing Center for Infectious Disease"/>
            <person name="Wu L."/>
            <person name="Ma J."/>
        </authorList>
    </citation>
    <scope>NUCLEOTIDE SEQUENCE [LARGE SCALE GENOMIC DNA]</scope>
    <source>
        <strain evidence="6">CCM 9110</strain>
    </source>
</reference>
<evidence type="ECO:0000259" key="4">
    <source>
        <dbReference type="PROSITE" id="PS50949"/>
    </source>
</evidence>
<dbReference type="RefSeq" id="WP_204117752.1">
    <property type="nucleotide sequence ID" value="NZ_BOLV01000001.1"/>
</dbReference>
<dbReference type="InterPro" id="IPR050679">
    <property type="entry name" value="Bact_HTH_transcr_reg"/>
</dbReference>
<dbReference type="Pfam" id="PF00392">
    <property type="entry name" value="GntR"/>
    <property type="match status" value="1"/>
</dbReference>
<dbReference type="SMART" id="SM00345">
    <property type="entry name" value="HTH_GNTR"/>
    <property type="match status" value="1"/>
</dbReference>
<dbReference type="Gene3D" id="3.40.1410.10">
    <property type="entry name" value="Chorismate lyase-like"/>
    <property type="match status" value="1"/>
</dbReference>
<dbReference type="SMART" id="SM00866">
    <property type="entry name" value="UTRA"/>
    <property type="match status" value="1"/>
</dbReference>
<feature type="domain" description="HTH gntR-type" evidence="4">
    <location>
        <begin position="1"/>
        <end position="69"/>
    </location>
</feature>
<evidence type="ECO:0000256" key="1">
    <source>
        <dbReference type="ARBA" id="ARBA00023015"/>
    </source>
</evidence>
<keyword evidence="1" id="KW-0805">Transcription regulation</keyword>
<dbReference type="EMBL" id="JBHTOA010000016">
    <property type="protein sequence ID" value="MFD1398397.1"/>
    <property type="molecule type" value="Genomic_DNA"/>
</dbReference>
<dbReference type="InterPro" id="IPR036390">
    <property type="entry name" value="WH_DNA-bd_sf"/>
</dbReference>